<reference evidence="1 2" key="1">
    <citation type="submission" date="2016-02" db="EMBL/GenBank/DDBJ databases">
        <title>Anaerosporomusa subterraneum gen. nov., sp. nov., a spore-forming obligate anaerobe isolated from saprolite.</title>
        <authorList>
            <person name="Choi J.K."/>
            <person name="Shah M."/>
            <person name="Yee N."/>
        </authorList>
    </citation>
    <scope>NUCLEOTIDE SEQUENCE [LARGE SCALE GENOMIC DNA]</scope>
    <source>
        <strain evidence="1 2">RU4</strain>
    </source>
</reference>
<dbReference type="OrthoDB" id="595289at2"/>
<dbReference type="AlphaFoldDB" id="A0A154BMU3"/>
<comment type="caution">
    <text evidence="1">The sequence shown here is derived from an EMBL/GenBank/DDBJ whole genome shotgun (WGS) entry which is preliminary data.</text>
</comment>
<name>A0A154BMU3_ANASB</name>
<organism evidence="1 2">
    <name type="scientific">Anaerosporomusa subterranea</name>
    <dbReference type="NCBI Taxonomy" id="1794912"/>
    <lineage>
        <taxon>Bacteria</taxon>
        <taxon>Bacillati</taxon>
        <taxon>Bacillota</taxon>
        <taxon>Negativicutes</taxon>
        <taxon>Acetonemataceae</taxon>
        <taxon>Anaerosporomusa</taxon>
    </lineage>
</organism>
<dbReference type="Gene3D" id="2.30.110.10">
    <property type="entry name" value="Electron Transport, Fmn-binding Protein, Chain A"/>
    <property type="match status" value="1"/>
</dbReference>
<dbReference type="RefSeq" id="WP_066244864.1">
    <property type="nucleotide sequence ID" value="NZ_LSGP01000025.1"/>
</dbReference>
<gene>
    <name evidence="1" type="ORF">AXX12_13870</name>
</gene>
<dbReference type="InterPro" id="IPR012349">
    <property type="entry name" value="Split_barrel_FMN-bd"/>
</dbReference>
<protein>
    <submittedName>
        <fullName evidence="1">FMN-binding protein</fullName>
    </submittedName>
</protein>
<dbReference type="EMBL" id="LSGP01000025">
    <property type="protein sequence ID" value="KYZ75246.1"/>
    <property type="molecule type" value="Genomic_DNA"/>
</dbReference>
<proteinExistence type="predicted"/>
<keyword evidence="2" id="KW-1185">Reference proteome</keyword>
<dbReference type="Proteomes" id="UP000076268">
    <property type="component" value="Unassembled WGS sequence"/>
</dbReference>
<accession>A0A154BMU3</accession>
<evidence type="ECO:0000313" key="1">
    <source>
        <dbReference type="EMBL" id="KYZ75246.1"/>
    </source>
</evidence>
<evidence type="ECO:0000313" key="2">
    <source>
        <dbReference type="Proteomes" id="UP000076268"/>
    </source>
</evidence>
<dbReference type="SUPFAM" id="SSF50475">
    <property type="entry name" value="FMN-binding split barrel"/>
    <property type="match status" value="1"/>
</dbReference>
<sequence length="125" mass="13749">MLNEKLLAILSHPVDGCVSIVTTGVDGPHLVNTWNSYIEVTPNDKLLIPAAGFVKTERNLSTHNEAILSIANREVEGYKGTGTGFIVKGGTRFIKSGEDFDRMKEKFSWIRAVLEITVTSAKQML</sequence>
<dbReference type="STRING" id="1794912.AXX12_13870"/>